<keyword evidence="1" id="KW-1133">Transmembrane helix</keyword>
<evidence type="ECO:0008006" key="4">
    <source>
        <dbReference type="Google" id="ProtNLM"/>
    </source>
</evidence>
<keyword evidence="3" id="KW-1185">Reference proteome</keyword>
<keyword evidence="1" id="KW-0812">Transmembrane</keyword>
<keyword evidence="1" id="KW-0472">Membrane</keyword>
<evidence type="ECO:0000313" key="2">
    <source>
        <dbReference type="EMBL" id="SMC28361.1"/>
    </source>
</evidence>
<reference evidence="2 3" key="1">
    <citation type="submission" date="2017-04" db="EMBL/GenBank/DDBJ databases">
        <authorList>
            <person name="Afonso C.L."/>
            <person name="Miller P.J."/>
            <person name="Scott M.A."/>
            <person name="Spackman E."/>
            <person name="Goraichik I."/>
            <person name="Dimitrov K.M."/>
            <person name="Suarez D.L."/>
            <person name="Swayne D.E."/>
        </authorList>
    </citation>
    <scope>NUCLEOTIDE SEQUENCE [LARGE SCALE GENOMIC DNA]</scope>
    <source>
        <strain evidence="2 3">DSM 12555</strain>
    </source>
</reference>
<organism evidence="2 3">
    <name type="scientific">Clostridium acidisoli DSM 12555</name>
    <dbReference type="NCBI Taxonomy" id="1121291"/>
    <lineage>
        <taxon>Bacteria</taxon>
        <taxon>Bacillati</taxon>
        <taxon>Bacillota</taxon>
        <taxon>Clostridia</taxon>
        <taxon>Eubacteriales</taxon>
        <taxon>Clostridiaceae</taxon>
        <taxon>Clostridium</taxon>
    </lineage>
</organism>
<dbReference type="EMBL" id="FWXH01000024">
    <property type="protein sequence ID" value="SMC28361.1"/>
    <property type="molecule type" value="Genomic_DNA"/>
</dbReference>
<dbReference type="OrthoDB" id="1925115at2"/>
<gene>
    <name evidence="2" type="ORF">SAMN02745134_03494</name>
</gene>
<dbReference type="Proteomes" id="UP000192468">
    <property type="component" value="Unassembled WGS sequence"/>
</dbReference>
<evidence type="ECO:0000313" key="3">
    <source>
        <dbReference type="Proteomes" id="UP000192468"/>
    </source>
</evidence>
<name>A0A1W1XXU6_9CLOT</name>
<dbReference type="AlphaFoldDB" id="A0A1W1XXU6"/>
<feature type="transmembrane region" description="Helical" evidence="1">
    <location>
        <begin position="6"/>
        <end position="27"/>
    </location>
</feature>
<evidence type="ECO:0000256" key="1">
    <source>
        <dbReference type="SAM" id="Phobius"/>
    </source>
</evidence>
<proteinExistence type="predicted"/>
<sequence length="144" mass="16878">MFIFILFIILIAISTGIIYHFYNLCYLQKRQLMLLTKQNNSLKENINSSKMKSENITLLYKSTNYAYGVIENPCKLHISPLKNSPVLCILDKNLDIEILDSVEVFQEIWYEIRFFSKTNINNKGWISDDNISIFKNNILQKSIT</sequence>
<dbReference type="RefSeq" id="WP_084117493.1">
    <property type="nucleotide sequence ID" value="NZ_FWXH01000024.1"/>
</dbReference>
<accession>A0A1W1XXU6</accession>
<protein>
    <recommendedName>
        <fullName evidence="4">SH3 domain-containing protein</fullName>
    </recommendedName>
</protein>
<dbReference type="STRING" id="1121291.SAMN02745134_03494"/>